<dbReference type="RefSeq" id="WP_074655132.1">
    <property type="nucleotide sequence ID" value="NZ_FNSD01000001.1"/>
</dbReference>
<evidence type="ECO:0000256" key="1">
    <source>
        <dbReference type="SAM" id="MobiDB-lite"/>
    </source>
</evidence>
<sequence length="189" mass="19285">MMKQAGRVLVAFSALSVAVLAGAQTTPSGQATPPGTQNHTGGTQPCATDPTGNPVSQAQVDANCAVAGPGFVVPSTNTPLGDKAEHHVTAIVRVDSVVAKPATVPFPMDFSTIGNVTMVKARLPRVQACFTAGQIWSNRSGAATSTTCLDHKGEVIAYQECKAKVGDAQPVCTTTTPQQSDAAVVAAKQ</sequence>
<evidence type="ECO:0000313" key="4">
    <source>
        <dbReference type="Proteomes" id="UP000182409"/>
    </source>
</evidence>
<name>A0A1H4S4L6_9BACT</name>
<proteinExistence type="predicted"/>
<dbReference type="AlphaFoldDB" id="A0A1H4S4L6"/>
<dbReference type="EMBL" id="FNSD01000001">
    <property type="protein sequence ID" value="SEC38987.1"/>
    <property type="molecule type" value="Genomic_DNA"/>
</dbReference>
<organism evidence="3 4">
    <name type="scientific">Terriglobus roseus</name>
    <dbReference type="NCBI Taxonomy" id="392734"/>
    <lineage>
        <taxon>Bacteria</taxon>
        <taxon>Pseudomonadati</taxon>
        <taxon>Acidobacteriota</taxon>
        <taxon>Terriglobia</taxon>
        <taxon>Terriglobales</taxon>
        <taxon>Acidobacteriaceae</taxon>
        <taxon>Terriglobus</taxon>
    </lineage>
</organism>
<evidence type="ECO:0000256" key="2">
    <source>
        <dbReference type="SAM" id="SignalP"/>
    </source>
</evidence>
<protein>
    <submittedName>
        <fullName evidence="3">Uncharacterized protein</fullName>
    </submittedName>
</protein>
<feature type="signal peptide" evidence="2">
    <location>
        <begin position="1"/>
        <end position="23"/>
    </location>
</feature>
<accession>A0A1H4S4L6</accession>
<feature type="chain" id="PRO_5010223775" evidence="2">
    <location>
        <begin position="24"/>
        <end position="189"/>
    </location>
</feature>
<reference evidence="3 4" key="1">
    <citation type="submission" date="2016-10" db="EMBL/GenBank/DDBJ databases">
        <authorList>
            <person name="de Groot N.N."/>
        </authorList>
    </citation>
    <scope>NUCLEOTIDE SEQUENCE [LARGE SCALE GENOMIC DNA]</scope>
    <source>
        <strain evidence="3 4">AB35.6</strain>
    </source>
</reference>
<dbReference type="Proteomes" id="UP000182409">
    <property type="component" value="Unassembled WGS sequence"/>
</dbReference>
<keyword evidence="2" id="KW-0732">Signal</keyword>
<gene>
    <name evidence="3" type="ORF">SAMN05443244_3342</name>
</gene>
<feature type="region of interest" description="Disordered" evidence="1">
    <location>
        <begin position="25"/>
        <end position="54"/>
    </location>
</feature>
<dbReference type="OrthoDB" id="114291at2"/>
<evidence type="ECO:0000313" key="3">
    <source>
        <dbReference type="EMBL" id="SEC38987.1"/>
    </source>
</evidence>